<reference evidence="1 2" key="1">
    <citation type="journal article" date="2013" name="Int. J. Syst. Evol. Microbiol.">
        <title>Roseomonas aerophila sp. nov., isolated from air.</title>
        <authorList>
            <person name="Kim S.J."/>
            <person name="Weon H.Y."/>
            <person name="Ahn J.H."/>
            <person name="Hong S.B."/>
            <person name="Seok S.J."/>
            <person name="Whang K.S."/>
            <person name="Kwon S.W."/>
        </authorList>
    </citation>
    <scope>NUCLEOTIDE SEQUENCE [LARGE SCALE GENOMIC DNA]</scope>
    <source>
        <strain evidence="1 2">NBRC 108923</strain>
    </source>
</reference>
<keyword evidence="2" id="KW-1185">Reference proteome</keyword>
<gene>
    <name evidence="1" type="ORF">IBL26_06340</name>
</gene>
<evidence type="ECO:0000313" key="1">
    <source>
        <dbReference type="EMBL" id="MBC9206449.1"/>
    </source>
</evidence>
<organism evidence="1 2">
    <name type="scientific">Teichococcus aerophilus</name>
    <dbReference type="NCBI Taxonomy" id="1224513"/>
    <lineage>
        <taxon>Bacteria</taxon>
        <taxon>Pseudomonadati</taxon>
        <taxon>Pseudomonadota</taxon>
        <taxon>Alphaproteobacteria</taxon>
        <taxon>Acetobacterales</taxon>
        <taxon>Roseomonadaceae</taxon>
        <taxon>Roseomonas</taxon>
    </lineage>
</organism>
<dbReference type="RefSeq" id="WP_187783626.1">
    <property type="nucleotide sequence ID" value="NZ_JACTVA010000007.1"/>
</dbReference>
<dbReference type="Gene3D" id="3.40.50.1820">
    <property type="entry name" value="alpha/beta hydrolase"/>
    <property type="match status" value="1"/>
</dbReference>
<dbReference type="EMBL" id="JACTVA010000007">
    <property type="protein sequence ID" value="MBC9206449.1"/>
    <property type="molecule type" value="Genomic_DNA"/>
</dbReference>
<evidence type="ECO:0000313" key="2">
    <source>
        <dbReference type="Proteomes" id="UP000626026"/>
    </source>
</evidence>
<name>A0ABR7RIP8_9PROT</name>
<dbReference type="SUPFAM" id="SSF53474">
    <property type="entry name" value="alpha/beta-Hydrolases"/>
    <property type="match status" value="1"/>
</dbReference>
<dbReference type="InterPro" id="IPR029058">
    <property type="entry name" value="AB_hydrolase_fold"/>
</dbReference>
<dbReference type="PANTHER" id="PTHR42103">
    <property type="entry name" value="ALPHA/BETA-HYDROLASES SUPERFAMILY PROTEIN"/>
    <property type="match status" value="1"/>
</dbReference>
<accession>A0ABR7RIP8</accession>
<dbReference type="GO" id="GO:0016787">
    <property type="term" value="F:hydrolase activity"/>
    <property type="evidence" value="ECO:0007669"/>
    <property type="project" value="UniProtKB-KW"/>
</dbReference>
<protein>
    <submittedName>
        <fullName evidence="1">Alpha/beta hydrolase</fullName>
    </submittedName>
</protein>
<dbReference type="PANTHER" id="PTHR42103:SF2">
    <property type="entry name" value="AB HYDROLASE-1 DOMAIN-CONTAINING PROTEIN"/>
    <property type="match status" value="1"/>
</dbReference>
<comment type="caution">
    <text evidence="1">The sequence shown here is derived from an EMBL/GenBank/DDBJ whole genome shotgun (WGS) entry which is preliminary data.</text>
</comment>
<proteinExistence type="predicted"/>
<sequence length="220" mass="23033">MSLSRPQQSLIPGPAGQIQLTVNDPPGEALGVVMISHPQPLLGGSPRHIVPHSTARRLSAAGWIAVRPSFRGVDGSEGTYADGVGEAEDALAVAAHLRARHPGMPLALVGFSFGAHVYARLACRLEEAAPADAVVLMGLPVGLVPGGRHYEAMPIPRRTLLLHGQDDTMAPLPSLLDWGRGAHHPVVVFPGTDHFFKGCLERALDLVAAHLRATLAAPGG</sequence>
<dbReference type="Proteomes" id="UP000626026">
    <property type="component" value="Unassembled WGS sequence"/>
</dbReference>
<keyword evidence="1" id="KW-0378">Hydrolase</keyword>